<dbReference type="Proteomes" id="UP000332933">
    <property type="component" value="Unassembled WGS sequence"/>
</dbReference>
<gene>
    <name evidence="2" type="primary">Aste57867_4469</name>
    <name evidence="1" type="ORF">As57867_004457</name>
    <name evidence="2" type="ORF">ASTE57867_4469</name>
</gene>
<dbReference type="OrthoDB" id="88341at2759"/>
<dbReference type="EMBL" id="CAADRA010001104">
    <property type="protein sequence ID" value="VFT81580.1"/>
    <property type="molecule type" value="Genomic_DNA"/>
</dbReference>
<organism evidence="2 3">
    <name type="scientific">Aphanomyces stellatus</name>
    <dbReference type="NCBI Taxonomy" id="120398"/>
    <lineage>
        <taxon>Eukaryota</taxon>
        <taxon>Sar</taxon>
        <taxon>Stramenopiles</taxon>
        <taxon>Oomycota</taxon>
        <taxon>Saprolegniomycetes</taxon>
        <taxon>Saprolegniales</taxon>
        <taxon>Verrucalvaceae</taxon>
        <taxon>Aphanomyces</taxon>
    </lineage>
</organism>
<evidence type="ECO:0000313" key="3">
    <source>
        <dbReference type="Proteomes" id="UP000332933"/>
    </source>
</evidence>
<proteinExistence type="predicted"/>
<name>A0A485KCP7_9STRA</name>
<reference evidence="2 3" key="1">
    <citation type="submission" date="2019-03" db="EMBL/GenBank/DDBJ databases">
        <authorList>
            <person name="Gaulin E."/>
            <person name="Dumas B."/>
        </authorList>
    </citation>
    <scope>NUCLEOTIDE SEQUENCE [LARGE SCALE GENOMIC DNA]</scope>
    <source>
        <strain evidence="2">CBS 568.67</strain>
    </source>
</reference>
<evidence type="ECO:0000313" key="1">
    <source>
        <dbReference type="EMBL" id="KAF0713184.1"/>
    </source>
</evidence>
<reference evidence="1" key="2">
    <citation type="submission" date="2019-06" db="EMBL/GenBank/DDBJ databases">
        <title>Genomics analysis of Aphanomyces spp. identifies a new class of oomycete effector associated with host adaptation.</title>
        <authorList>
            <person name="Gaulin E."/>
        </authorList>
    </citation>
    <scope>NUCLEOTIDE SEQUENCE</scope>
    <source>
        <strain evidence="1">CBS 578.67</strain>
    </source>
</reference>
<dbReference type="AlphaFoldDB" id="A0A485KCP7"/>
<keyword evidence="3" id="KW-1185">Reference proteome</keyword>
<protein>
    <submittedName>
        <fullName evidence="2">Aste57867_4469 protein</fullName>
    </submittedName>
</protein>
<evidence type="ECO:0000313" key="2">
    <source>
        <dbReference type="EMBL" id="VFT81580.1"/>
    </source>
</evidence>
<accession>A0A485KCP7</accession>
<dbReference type="EMBL" id="VJMH01001104">
    <property type="protein sequence ID" value="KAF0713184.1"/>
    <property type="molecule type" value="Genomic_DNA"/>
</dbReference>
<sequence length="315" mass="34922">MDNRSAVTVFHAAIKVGNAAKVKRMLFHDARLAHAIDDVSPIMQVLASGHDMVSQIARLLQRQGAALSRNEGGELLRRHGALVNGVPTPTTELLLDLLAGPHATSDWTNRLVLCIHHQHVALVIHFWSYLEAEVVADRGGRCDALLHQMVMDAIMTRNEDLVLAILEASVPRTWIQSIATGRRAFVLHGHVVDVTGWLAAAVRVGAPRVVAVFARLAYFGPVVFSYCHYHRRSTHAWARAMCASYEADTTFARTRHAFLVQRRRVGLPDEMGRRIAAFLFVFDAEKEASMMWCAVCRHSCLVCGCDAAMLSIQTE</sequence>